<dbReference type="HOGENOM" id="CLU_129962_0_0_1"/>
<dbReference type="GeneID" id="11511431"/>
<dbReference type="STRING" id="573729.G2QJ07"/>
<dbReference type="InParanoid" id="G2QJ07"/>
<name>G2QJ07_THET4</name>
<sequence length="156" mass="17442">MGSTTLLRGFKVSVAVLDAFLAANKVDETYGTPPFYKDHPDRDPISKLLFSKIARFDENADKNKFRVVIPSVESRDIATTAYVTYAWASVVAHREVDLEHDLPAELPKGFEELRSEILSFSDKVEAKDRIADDGKIGVYLVVTYGLRGHRGPPEDQ</sequence>
<dbReference type="KEGG" id="mtm:MYCTH_2309624"/>
<dbReference type="eggNOG" id="ENOG502SJDB">
    <property type="taxonomic scope" value="Eukaryota"/>
</dbReference>
<keyword evidence="2" id="KW-1185">Reference proteome</keyword>
<dbReference type="OMA" id="AYITFAW"/>
<evidence type="ECO:0000313" key="2">
    <source>
        <dbReference type="Proteomes" id="UP000007322"/>
    </source>
</evidence>
<evidence type="ECO:0000313" key="1">
    <source>
        <dbReference type="EMBL" id="AEO60426.1"/>
    </source>
</evidence>
<proteinExistence type="predicted"/>
<dbReference type="AlphaFoldDB" id="G2QJ07"/>
<dbReference type="RefSeq" id="XP_003665671.1">
    <property type="nucleotide sequence ID" value="XM_003665623.1"/>
</dbReference>
<dbReference type="Proteomes" id="UP000007322">
    <property type="component" value="Chromosome 5"/>
</dbReference>
<protein>
    <submittedName>
        <fullName evidence="1">Uncharacterized protein</fullName>
    </submittedName>
</protein>
<accession>G2QJ07</accession>
<dbReference type="VEuPathDB" id="FungiDB:MYCTH_2309624"/>
<gene>
    <name evidence="1" type="ORF">MYCTH_2309624</name>
</gene>
<dbReference type="EMBL" id="CP003006">
    <property type="protein sequence ID" value="AEO60426.1"/>
    <property type="molecule type" value="Genomic_DNA"/>
</dbReference>
<dbReference type="OrthoDB" id="5132222at2759"/>
<reference evidence="1 2" key="1">
    <citation type="journal article" date="2011" name="Nat. Biotechnol.">
        <title>Comparative genomic analysis of the thermophilic biomass-degrading fungi Myceliophthora thermophila and Thielavia terrestris.</title>
        <authorList>
            <person name="Berka R.M."/>
            <person name="Grigoriev I.V."/>
            <person name="Otillar R."/>
            <person name="Salamov A."/>
            <person name="Grimwood J."/>
            <person name="Reid I."/>
            <person name="Ishmael N."/>
            <person name="John T."/>
            <person name="Darmond C."/>
            <person name="Moisan M.-C."/>
            <person name="Henrissat B."/>
            <person name="Coutinho P.M."/>
            <person name="Lombard V."/>
            <person name="Natvig D.O."/>
            <person name="Lindquist E."/>
            <person name="Schmutz J."/>
            <person name="Lucas S."/>
            <person name="Harris P."/>
            <person name="Powlowski J."/>
            <person name="Bellemare A."/>
            <person name="Taylor D."/>
            <person name="Butler G."/>
            <person name="de Vries R.P."/>
            <person name="Allijn I.E."/>
            <person name="van den Brink J."/>
            <person name="Ushinsky S."/>
            <person name="Storms R."/>
            <person name="Powell A.J."/>
            <person name="Paulsen I.T."/>
            <person name="Elbourne L.D.H."/>
            <person name="Baker S.E."/>
            <person name="Magnuson J."/>
            <person name="LaBoissiere S."/>
            <person name="Clutterbuck A.J."/>
            <person name="Martinez D."/>
            <person name="Wogulis M."/>
            <person name="de Leon A.L."/>
            <person name="Rey M.W."/>
            <person name="Tsang A."/>
        </authorList>
    </citation>
    <scope>NUCLEOTIDE SEQUENCE [LARGE SCALE GENOMIC DNA]</scope>
    <source>
        <strain evidence="2">ATCC 42464 / BCRC 31852 / DSM 1799</strain>
    </source>
</reference>
<organism evidence="1 2">
    <name type="scientific">Thermothelomyces thermophilus (strain ATCC 42464 / BCRC 31852 / DSM 1799)</name>
    <name type="common">Sporotrichum thermophile</name>
    <dbReference type="NCBI Taxonomy" id="573729"/>
    <lineage>
        <taxon>Eukaryota</taxon>
        <taxon>Fungi</taxon>
        <taxon>Dikarya</taxon>
        <taxon>Ascomycota</taxon>
        <taxon>Pezizomycotina</taxon>
        <taxon>Sordariomycetes</taxon>
        <taxon>Sordariomycetidae</taxon>
        <taxon>Sordariales</taxon>
        <taxon>Chaetomiaceae</taxon>
        <taxon>Thermothelomyces</taxon>
    </lineage>
</organism>